<dbReference type="STRING" id="633440.SAMN05421869_11019"/>
<evidence type="ECO:0008006" key="3">
    <source>
        <dbReference type="Google" id="ProtNLM"/>
    </source>
</evidence>
<evidence type="ECO:0000313" key="2">
    <source>
        <dbReference type="Proteomes" id="UP000199202"/>
    </source>
</evidence>
<accession>A0A1G8SZ33</accession>
<organism evidence="1 2">
    <name type="scientific">Nonomuraea jiangxiensis</name>
    <dbReference type="NCBI Taxonomy" id="633440"/>
    <lineage>
        <taxon>Bacteria</taxon>
        <taxon>Bacillati</taxon>
        <taxon>Actinomycetota</taxon>
        <taxon>Actinomycetes</taxon>
        <taxon>Streptosporangiales</taxon>
        <taxon>Streptosporangiaceae</taxon>
        <taxon>Nonomuraea</taxon>
    </lineage>
</organism>
<keyword evidence="2" id="KW-1185">Reference proteome</keyword>
<protein>
    <recommendedName>
        <fullName evidence="3">Excreted virulence factor EspC, type VII ESX diderm</fullName>
    </recommendedName>
</protein>
<name>A0A1G8SZ33_9ACTN</name>
<gene>
    <name evidence="1" type="ORF">SAMN05421869_11019</name>
</gene>
<dbReference type="AlphaFoldDB" id="A0A1G8SZ33"/>
<evidence type="ECO:0000313" key="1">
    <source>
        <dbReference type="EMBL" id="SDJ34521.1"/>
    </source>
</evidence>
<dbReference type="Proteomes" id="UP000199202">
    <property type="component" value="Unassembled WGS sequence"/>
</dbReference>
<reference evidence="1 2" key="1">
    <citation type="submission" date="2016-10" db="EMBL/GenBank/DDBJ databases">
        <authorList>
            <person name="de Groot N.N."/>
        </authorList>
    </citation>
    <scope>NUCLEOTIDE SEQUENCE [LARGE SCALE GENOMIC DNA]</scope>
    <source>
        <strain evidence="1 2">CGMCC 4.6533</strain>
    </source>
</reference>
<dbReference type="EMBL" id="FNDJ01000010">
    <property type="protein sequence ID" value="SDJ34521.1"/>
    <property type="molecule type" value="Genomic_DNA"/>
</dbReference>
<proteinExistence type="predicted"/>
<sequence>MGAMGQDASRIRTHGEDVGAAIRTYSQGVDGVAASGDDGLFGDFVAVYAECRQMKVAALSGLSTEAVATGDGLHGVIRNTRDTEIANAANVGNIGDTWA</sequence>